<evidence type="ECO:0008006" key="4">
    <source>
        <dbReference type="Google" id="ProtNLM"/>
    </source>
</evidence>
<name>A0A2T6AI24_9FLAO</name>
<organism evidence="2 3">
    <name type="scientific">Christiangramia gaetbulicola</name>
    <dbReference type="NCBI Taxonomy" id="703340"/>
    <lineage>
        <taxon>Bacteria</taxon>
        <taxon>Pseudomonadati</taxon>
        <taxon>Bacteroidota</taxon>
        <taxon>Flavobacteriia</taxon>
        <taxon>Flavobacteriales</taxon>
        <taxon>Flavobacteriaceae</taxon>
        <taxon>Christiangramia</taxon>
    </lineage>
</organism>
<keyword evidence="1" id="KW-0732">Signal</keyword>
<dbReference type="Proteomes" id="UP000244174">
    <property type="component" value="Unassembled WGS sequence"/>
</dbReference>
<evidence type="ECO:0000256" key="1">
    <source>
        <dbReference type="SAM" id="SignalP"/>
    </source>
</evidence>
<keyword evidence="3" id="KW-1185">Reference proteome</keyword>
<accession>A0A2T6AI24</accession>
<reference evidence="2 3" key="1">
    <citation type="submission" date="2018-04" db="EMBL/GenBank/DDBJ databases">
        <title>Genomic Encyclopedia of Archaeal and Bacterial Type Strains, Phase II (KMG-II): from individual species to whole genera.</title>
        <authorList>
            <person name="Goeker M."/>
        </authorList>
    </citation>
    <scope>NUCLEOTIDE SEQUENCE [LARGE SCALE GENOMIC DNA]</scope>
    <source>
        <strain evidence="2 3">DSM 23082</strain>
    </source>
</reference>
<proteinExistence type="predicted"/>
<evidence type="ECO:0000313" key="2">
    <source>
        <dbReference type="EMBL" id="PTX43437.1"/>
    </source>
</evidence>
<comment type="caution">
    <text evidence="2">The sequence shown here is derived from an EMBL/GenBank/DDBJ whole genome shotgun (WGS) entry which is preliminary data.</text>
</comment>
<evidence type="ECO:0000313" key="3">
    <source>
        <dbReference type="Proteomes" id="UP000244174"/>
    </source>
</evidence>
<feature type="chain" id="PRO_5015688280" description="Intein" evidence="1">
    <location>
        <begin position="20"/>
        <end position="154"/>
    </location>
</feature>
<sequence>MNYKFLILLTLFFGINSYAQNNKSDIYDSFIENENFKVQMKLSDNKHIIKYSRKIDSLNFHIEVNPSLKKIFDSVSHLNKNKKVFMRISRVQNALYQIEQMNFLNADGRNISLHKNSDQQFNIDLSDYKIRVINCKNCKKDISFQIYESENLKK</sequence>
<dbReference type="AlphaFoldDB" id="A0A2T6AI24"/>
<feature type="signal peptide" evidence="1">
    <location>
        <begin position="1"/>
        <end position="19"/>
    </location>
</feature>
<dbReference type="EMBL" id="QBKQ01000002">
    <property type="protein sequence ID" value="PTX43437.1"/>
    <property type="molecule type" value="Genomic_DNA"/>
</dbReference>
<gene>
    <name evidence="2" type="ORF">C8P64_1965</name>
</gene>
<protein>
    <recommendedName>
        <fullName evidence="4">Intein</fullName>
    </recommendedName>
</protein>